<dbReference type="Proteomes" id="UP000807504">
    <property type="component" value="Unassembled WGS sequence"/>
</dbReference>
<dbReference type="AlphaFoldDB" id="A0A8T0FZ93"/>
<sequence length="83" mass="9469">MISNSCSSASHQESSEFMKNRGFKVKADVDEPRAESRFWLVVATMQICTPLQEDGFQRRKLCVRTPELPSVVPCYYMMCAMLA</sequence>
<protein>
    <submittedName>
        <fullName evidence="1">Uncharacterized protein</fullName>
    </submittedName>
</protein>
<comment type="caution">
    <text evidence="1">The sequence shown here is derived from an EMBL/GenBank/DDBJ whole genome shotgun (WGS) entry which is preliminary data.</text>
</comment>
<gene>
    <name evidence="1" type="ORF">HNY73_000744</name>
</gene>
<accession>A0A8T0FZ93</accession>
<proteinExistence type="predicted"/>
<evidence type="ECO:0000313" key="1">
    <source>
        <dbReference type="EMBL" id="KAF8796361.1"/>
    </source>
</evidence>
<organism evidence="1 2">
    <name type="scientific">Argiope bruennichi</name>
    <name type="common">Wasp spider</name>
    <name type="synonym">Aranea bruennichi</name>
    <dbReference type="NCBI Taxonomy" id="94029"/>
    <lineage>
        <taxon>Eukaryota</taxon>
        <taxon>Metazoa</taxon>
        <taxon>Ecdysozoa</taxon>
        <taxon>Arthropoda</taxon>
        <taxon>Chelicerata</taxon>
        <taxon>Arachnida</taxon>
        <taxon>Araneae</taxon>
        <taxon>Araneomorphae</taxon>
        <taxon>Entelegynae</taxon>
        <taxon>Araneoidea</taxon>
        <taxon>Araneidae</taxon>
        <taxon>Argiope</taxon>
    </lineage>
</organism>
<reference evidence="1" key="1">
    <citation type="journal article" date="2020" name="bioRxiv">
        <title>Chromosome-level reference genome of the European wasp spider Argiope bruennichi: a resource for studies on range expansion and evolutionary adaptation.</title>
        <authorList>
            <person name="Sheffer M.M."/>
            <person name="Hoppe A."/>
            <person name="Krehenwinkel H."/>
            <person name="Uhl G."/>
            <person name="Kuss A.W."/>
            <person name="Jensen L."/>
            <person name="Jensen C."/>
            <person name="Gillespie R.G."/>
            <person name="Hoff K.J."/>
            <person name="Prost S."/>
        </authorList>
    </citation>
    <scope>NUCLEOTIDE SEQUENCE</scope>
</reference>
<keyword evidence="2" id="KW-1185">Reference proteome</keyword>
<name>A0A8T0FZ93_ARGBR</name>
<dbReference type="EMBL" id="JABXBU010000001">
    <property type="protein sequence ID" value="KAF8796361.1"/>
    <property type="molecule type" value="Genomic_DNA"/>
</dbReference>
<reference evidence="1" key="2">
    <citation type="submission" date="2020-06" db="EMBL/GenBank/DDBJ databases">
        <authorList>
            <person name="Sheffer M."/>
        </authorList>
    </citation>
    <scope>NUCLEOTIDE SEQUENCE</scope>
</reference>
<evidence type="ECO:0000313" key="2">
    <source>
        <dbReference type="Proteomes" id="UP000807504"/>
    </source>
</evidence>